<dbReference type="EMBL" id="JWIO01000045">
    <property type="protein sequence ID" value="KLL10046.1"/>
    <property type="molecule type" value="Genomic_DNA"/>
</dbReference>
<sequence>MTTTTTTTTTGYANVVPPAWRPDPSDERLHQPTGDSDWPWKDTWFFSMRDEASNQMLNMHITISANRNPPTRVSVTVADGVHAVTHVRRDEGHNSHDHVGNSLASLDLVHLSGDSDHELLWHGDLPEVSFEITVRGKHFASYWDEMFPAYYAVGKDGQKYSHYEQVVTGTGWIQWKGRDKVPFDGIGWRDRGWGRRKTEKMFNTGFDLLAGVLPDDSVFSLIALRSHEVAQEAPMPIAGWRSDATTLAPATGGLYWKDAMAWPARLRLDFLDGYHLDATLVRLSPSMQMAWHDAEPEPEGSGLAHAVRDHYAVFSDAEGRPFTLFTQHGYIHKVDVFRGGEFKYVLPRAEA</sequence>
<proteinExistence type="predicted"/>
<name>A0ABR5F007_9ACTN</name>
<protein>
    <recommendedName>
        <fullName evidence="4">Hydroxyneurosporene synthase (CrtC)</fullName>
    </recommendedName>
</protein>
<feature type="compositionally biased region" description="Low complexity" evidence="1">
    <location>
        <begin position="1"/>
        <end position="10"/>
    </location>
</feature>
<gene>
    <name evidence="2" type="ORF">FrCorBMG51_20610</name>
</gene>
<evidence type="ECO:0000313" key="3">
    <source>
        <dbReference type="Proteomes" id="UP000035425"/>
    </source>
</evidence>
<dbReference type="RefSeq" id="WP_047224666.1">
    <property type="nucleotide sequence ID" value="NZ_JWIO01000045.1"/>
</dbReference>
<reference evidence="2 3" key="1">
    <citation type="submission" date="2014-12" db="EMBL/GenBank/DDBJ databases">
        <title>Frankia sp. BMG5.1 draft genome.</title>
        <authorList>
            <person name="Gtari M."/>
            <person name="Ghodhbane-Gtari F."/>
            <person name="Nouioui I."/>
            <person name="Ktari A."/>
            <person name="Hezbri K."/>
            <person name="Mimouni W."/>
            <person name="Sbissi I."/>
            <person name="Ayari A."/>
            <person name="Yamanaka T."/>
            <person name="Normand P."/>
            <person name="Tisa L.S."/>
            <person name="Boudabous A."/>
        </authorList>
    </citation>
    <scope>NUCLEOTIDE SEQUENCE [LARGE SCALE GENOMIC DNA]</scope>
    <source>
        <strain evidence="2 3">BMG5.1</strain>
    </source>
</reference>
<dbReference type="SUPFAM" id="SSF159245">
    <property type="entry name" value="AttH-like"/>
    <property type="match status" value="1"/>
</dbReference>
<dbReference type="Proteomes" id="UP000035425">
    <property type="component" value="Unassembled WGS sequence"/>
</dbReference>
<evidence type="ECO:0000313" key="2">
    <source>
        <dbReference type="EMBL" id="KLL10046.1"/>
    </source>
</evidence>
<accession>A0ABR5F007</accession>
<evidence type="ECO:0008006" key="4">
    <source>
        <dbReference type="Google" id="ProtNLM"/>
    </source>
</evidence>
<comment type="caution">
    <text evidence="2">The sequence shown here is derived from an EMBL/GenBank/DDBJ whole genome shotgun (WGS) entry which is preliminary data.</text>
</comment>
<feature type="region of interest" description="Disordered" evidence="1">
    <location>
        <begin position="1"/>
        <end position="35"/>
    </location>
</feature>
<organism evidence="2 3">
    <name type="scientific">Protofrankia coriariae</name>
    <dbReference type="NCBI Taxonomy" id="1562887"/>
    <lineage>
        <taxon>Bacteria</taxon>
        <taxon>Bacillati</taxon>
        <taxon>Actinomycetota</taxon>
        <taxon>Actinomycetes</taxon>
        <taxon>Frankiales</taxon>
        <taxon>Frankiaceae</taxon>
        <taxon>Protofrankia</taxon>
    </lineage>
</organism>
<keyword evidence="3" id="KW-1185">Reference proteome</keyword>
<evidence type="ECO:0000256" key="1">
    <source>
        <dbReference type="SAM" id="MobiDB-lite"/>
    </source>
</evidence>